<evidence type="ECO:0000313" key="3">
    <source>
        <dbReference type="Proteomes" id="UP000075243"/>
    </source>
</evidence>
<evidence type="ECO:0000313" key="2">
    <source>
        <dbReference type="EMBL" id="KYP33162.1"/>
    </source>
</evidence>
<dbReference type="Gramene" id="C.cajan_44923.t">
    <property type="protein sequence ID" value="C.cajan_44923.t"/>
    <property type="gene ID" value="C.cajan_44923"/>
</dbReference>
<dbReference type="AlphaFoldDB" id="A0A151QS75"/>
<dbReference type="PANTHER" id="PTHR33144">
    <property type="entry name" value="OS10G0409366 PROTEIN-RELATED"/>
    <property type="match status" value="1"/>
</dbReference>
<dbReference type="Gramene" id="C.cajan_44925.t">
    <property type="protein sequence ID" value="C.cajan_44925.t"/>
    <property type="gene ID" value="C.cajan_44925"/>
</dbReference>
<dbReference type="EMBL" id="KQ484971">
    <property type="protein sequence ID" value="KYP33160.1"/>
    <property type="molecule type" value="Genomic_DNA"/>
</dbReference>
<reference evidence="1 3" key="1">
    <citation type="journal article" date="2012" name="Nat. Biotechnol.">
        <title>Draft genome sequence of pigeonpea (Cajanus cajan), an orphan legume crop of resource-poor farmers.</title>
        <authorList>
            <person name="Varshney R.K."/>
            <person name="Chen W."/>
            <person name="Li Y."/>
            <person name="Bharti A.K."/>
            <person name="Saxena R.K."/>
            <person name="Schlueter J.A."/>
            <person name="Donoghue M.T."/>
            <person name="Azam S."/>
            <person name="Fan G."/>
            <person name="Whaley A.M."/>
            <person name="Farmer A.D."/>
            <person name="Sheridan J."/>
            <person name="Iwata A."/>
            <person name="Tuteja R."/>
            <person name="Penmetsa R.V."/>
            <person name="Wu W."/>
            <person name="Upadhyaya H.D."/>
            <person name="Yang S.P."/>
            <person name="Shah T."/>
            <person name="Saxena K.B."/>
            <person name="Michael T."/>
            <person name="McCombie W.R."/>
            <person name="Yang B."/>
            <person name="Zhang G."/>
            <person name="Yang H."/>
            <person name="Wang J."/>
            <person name="Spillane C."/>
            <person name="Cook D.R."/>
            <person name="May G.D."/>
            <person name="Xu X."/>
            <person name="Jackson S.A."/>
        </authorList>
    </citation>
    <scope>NUCLEOTIDE SEQUENCE [LARGE SCALE GENOMIC DNA]</scope>
    <source>
        <strain evidence="3">cv. Asha</strain>
    </source>
</reference>
<name>A0A151QS75_CAJCA</name>
<keyword evidence="3" id="KW-1185">Reference proteome</keyword>
<dbReference type="EMBL" id="KQ484971">
    <property type="protein sequence ID" value="KYP33162.1"/>
    <property type="molecule type" value="Genomic_DNA"/>
</dbReference>
<evidence type="ECO:0000313" key="1">
    <source>
        <dbReference type="EMBL" id="KYP33160.1"/>
    </source>
</evidence>
<gene>
    <name evidence="1" type="ORF">KK1_046003</name>
    <name evidence="2" type="ORF">KK1_046005</name>
</gene>
<accession>A0A151QS75</accession>
<dbReference type="Proteomes" id="UP000075243">
    <property type="component" value="Unassembled WGS sequence"/>
</dbReference>
<sequence length="102" mass="11981">MAHEKTTDVQFNNCIQAIEKGGLKKKFSILAHGEDFVKKSLGKKKWKDYKCEIRCTYMTRYKIRDALIKSRRTCIPRDQWTSLVSYWLSDKGKVTTLEETNT</sequence>
<organism evidence="1 3">
    <name type="scientific">Cajanus cajan</name>
    <name type="common">Pigeon pea</name>
    <name type="synonym">Cajanus indicus</name>
    <dbReference type="NCBI Taxonomy" id="3821"/>
    <lineage>
        <taxon>Eukaryota</taxon>
        <taxon>Viridiplantae</taxon>
        <taxon>Streptophyta</taxon>
        <taxon>Embryophyta</taxon>
        <taxon>Tracheophyta</taxon>
        <taxon>Spermatophyta</taxon>
        <taxon>Magnoliopsida</taxon>
        <taxon>eudicotyledons</taxon>
        <taxon>Gunneridae</taxon>
        <taxon>Pentapetalae</taxon>
        <taxon>rosids</taxon>
        <taxon>fabids</taxon>
        <taxon>Fabales</taxon>
        <taxon>Fabaceae</taxon>
        <taxon>Papilionoideae</taxon>
        <taxon>50 kb inversion clade</taxon>
        <taxon>NPAAA clade</taxon>
        <taxon>indigoferoid/millettioid clade</taxon>
        <taxon>Phaseoleae</taxon>
        <taxon>Cajanus</taxon>
    </lineage>
</organism>
<proteinExistence type="predicted"/>
<dbReference type="PANTHER" id="PTHR33144:SF32">
    <property type="entry name" value="AP2_ERF DOMAIN-CONTAINING PROTEIN"/>
    <property type="match status" value="1"/>
</dbReference>
<protein>
    <submittedName>
        <fullName evidence="1">Uncharacterized protein</fullName>
    </submittedName>
</protein>